<dbReference type="Gene3D" id="3.90.550.10">
    <property type="entry name" value="Spore Coat Polysaccharide Biosynthesis Protein SpsA, Chain A"/>
    <property type="match status" value="1"/>
</dbReference>
<sequence>MRHPAKIDIAVLMLFFNRPDTFGQVFAEVKKARPSRLFLYQDGPRDDKDMDGIMACRRIAEDIDWECDVRQCFQERNYGCDPSGYMSQKWAFSLASKCMVLEDDVVPSQSFFPFCKEMLDRYEHDERITMIAGFNVDEVSAAVPYDYFFTSAFSIWGWASWRRVVDQWDATYSFLDDSFNMLQLRAVLRQRGFRRDFIKMCRDHRQAGKPFFESVFWSAMLFGSGLAIMPSKNLVSNIGLTENSTHYASDMRTTPHGLRRIFTMGRHEIVFPLRHPKYVIEYVDYKDRLYRVNAWGHPLVKAGRSVEELLLSLRYGQFGKIGKAIRLRVSKWMGRAKHV</sequence>
<proteinExistence type="predicted"/>
<gene>
    <name evidence="1" type="ORF">C7379_11457</name>
</gene>
<evidence type="ECO:0008006" key="3">
    <source>
        <dbReference type="Google" id="ProtNLM"/>
    </source>
</evidence>
<organism evidence="1 2">
    <name type="scientific">Hallella colorans</name>
    <dbReference type="NCBI Taxonomy" id="1703337"/>
    <lineage>
        <taxon>Bacteria</taxon>
        <taxon>Pseudomonadati</taxon>
        <taxon>Bacteroidota</taxon>
        <taxon>Bacteroidia</taxon>
        <taxon>Bacteroidales</taxon>
        <taxon>Prevotellaceae</taxon>
        <taxon>Hallella</taxon>
    </lineage>
</organism>
<dbReference type="RefSeq" id="WP_116616861.1">
    <property type="nucleotide sequence ID" value="NZ_QENY01000014.1"/>
</dbReference>
<evidence type="ECO:0000313" key="2">
    <source>
        <dbReference type="Proteomes" id="UP000245870"/>
    </source>
</evidence>
<dbReference type="SUPFAM" id="SSF53448">
    <property type="entry name" value="Nucleotide-diphospho-sugar transferases"/>
    <property type="match status" value="1"/>
</dbReference>
<dbReference type="EMBL" id="QENY01000014">
    <property type="protein sequence ID" value="PVX52710.1"/>
    <property type="molecule type" value="Genomic_DNA"/>
</dbReference>
<dbReference type="InterPro" id="IPR029044">
    <property type="entry name" value="Nucleotide-diphossugar_trans"/>
</dbReference>
<dbReference type="Proteomes" id="UP000245870">
    <property type="component" value="Unassembled WGS sequence"/>
</dbReference>
<accession>A0A2U0U506</accession>
<name>A0A2U0U506_9BACT</name>
<reference evidence="1 2" key="1">
    <citation type="submission" date="2018-05" db="EMBL/GenBank/DDBJ databases">
        <title>Genomic Encyclopedia of Type Strains, Phase IV (KMG-IV): sequencing the most valuable type-strain genomes for metagenomic binning, comparative biology and taxonomic classification.</title>
        <authorList>
            <person name="Goeker M."/>
        </authorList>
    </citation>
    <scope>NUCLEOTIDE SEQUENCE [LARGE SCALE GENOMIC DNA]</scope>
    <source>
        <strain evidence="1 2">DSM 100333</strain>
    </source>
</reference>
<protein>
    <recommendedName>
        <fullName evidence="3">Hemolysin activation protein</fullName>
    </recommendedName>
</protein>
<evidence type="ECO:0000313" key="1">
    <source>
        <dbReference type="EMBL" id="PVX52710.1"/>
    </source>
</evidence>
<comment type="caution">
    <text evidence="1">The sequence shown here is derived from an EMBL/GenBank/DDBJ whole genome shotgun (WGS) entry which is preliminary data.</text>
</comment>
<keyword evidence="2" id="KW-1185">Reference proteome</keyword>
<dbReference type="AlphaFoldDB" id="A0A2U0U506"/>
<dbReference type="OrthoDB" id="9785375at2"/>